<sequence>MTPSRVSEGQRNTNLTNTGGRLVDGAGKQVDGESRVAEEKPVLGESREFSAVLRWRGSR</sequence>
<dbReference type="AlphaFoldDB" id="A0A5B7I455"/>
<reference evidence="2 3" key="1">
    <citation type="submission" date="2019-05" db="EMBL/GenBank/DDBJ databases">
        <title>Another draft genome of Portunus trituberculatus and its Hox gene families provides insights of decapod evolution.</title>
        <authorList>
            <person name="Jeong J.-H."/>
            <person name="Song I."/>
            <person name="Kim S."/>
            <person name="Choi T."/>
            <person name="Kim D."/>
            <person name="Ryu S."/>
            <person name="Kim W."/>
        </authorList>
    </citation>
    <scope>NUCLEOTIDE SEQUENCE [LARGE SCALE GENOMIC DNA]</scope>
    <source>
        <tissue evidence="2">Muscle</tissue>
    </source>
</reference>
<protein>
    <submittedName>
        <fullName evidence="2">Uncharacterized protein</fullName>
    </submittedName>
</protein>
<keyword evidence="3" id="KW-1185">Reference proteome</keyword>
<evidence type="ECO:0000313" key="3">
    <source>
        <dbReference type="Proteomes" id="UP000324222"/>
    </source>
</evidence>
<organism evidence="2 3">
    <name type="scientific">Portunus trituberculatus</name>
    <name type="common">Swimming crab</name>
    <name type="synonym">Neptunus trituberculatus</name>
    <dbReference type="NCBI Taxonomy" id="210409"/>
    <lineage>
        <taxon>Eukaryota</taxon>
        <taxon>Metazoa</taxon>
        <taxon>Ecdysozoa</taxon>
        <taxon>Arthropoda</taxon>
        <taxon>Crustacea</taxon>
        <taxon>Multicrustacea</taxon>
        <taxon>Malacostraca</taxon>
        <taxon>Eumalacostraca</taxon>
        <taxon>Eucarida</taxon>
        <taxon>Decapoda</taxon>
        <taxon>Pleocyemata</taxon>
        <taxon>Brachyura</taxon>
        <taxon>Eubrachyura</taxon>
        <taxon>Portunoidea</taxon>
        <taxon>Portunidae</taxon>
        <taxon>Portuninae</taxon>
        <taxon>Portunus</taxon>
    </lineage>
</organism>
<feature type="compositionally biased region" description="Basic and acidic residues" evidence="1">
    <location>
        <begin position="30"/>
        <end position="39"/>
    </location>
</feature>
<gene>
    <name evidence="2" type="ORF">E2C01_073030</name>
</gene>
<name>A0A5B7I455_PORTR</name>
<dbReference type="Proteomes" id="UP000324222">
    <property type="component" value="Unassembled WGS sequence"/>
</dbReference>
<feature type="compositionally biased region" description="Polar residues" evidence="1">
    <location>
        <begin position="1"/>
        <end position="19"/>
    </location>
</feature>
<feature type="region of interest" description="Disordered" evidence="1">
    <location>
        <begin position="1"/>
        <end position="39"/>
    </location>
</feature>
<comment type="caution">
    <text evidence="2">The sequence shown here is derived from an EMBL/GenBank/DDBJ whole genome shotgun (WGS) entry which is preliminary data.</text>
</comment>
<evidence type="ECO:0000313" key="2">
    <source>
        <dbReference type="EMBL" id="MPC78542.1"/>
    </source>
</evidence>
<accession>A0A5B7I455</accession>
<evidence type="ECO:0000256" key="1">
    <source>
        <dbReference type="SAM" id="MobiDB-lite"/>
    </source>
</evidence>
<proteinExistence type="predicted"/>
<dbReference type="EMBL" id="VSRR010048707">
    <property type="protein sequence ID" value="MPC78542.1"/>
    <property type="molecule type" value="Genomic_DNA"/>
</dbReference>